<dbReference type="Proteomes" id="UP000005215">
    <property type="component" value="Unassembled WGS sequence"/>
</dbReference>
<evidence type="ECO:0000259" key="2">
    <source>
        <dbReference type="Pfam" id="PF00021"/>
    </source>
</evidence>
<evidence type="ECO:0000256" key="1">
    <source>
        <dbReference type="SAM" id="SignalP"/>
    </source>
</evidence>
<feature type="domain" description="UPAR/Ly6" evidence="2">
    <location>
        <begin position="22"/>
        <end position="104"/>
    </location>
</feature>
<dbReference type="Ensembl" id="ENSSTOT00000034790.1">
    <property type="protein sequence ID" value="ENSSTOP00000031209.1"/>
    <property type="gene ID" value="ENSSTOG00000032564.1"/>
</dbReference>
<dbReference type="AlphaFoldDB" id="A0A287DCE8"/>
<dbReference type="FunCoup" id="A0A287DCE8">
    <property type="interactions" value="322"/>
</dbReference>
<proteinExistence type="predicted"/>
<reference evidence="4" key="1">
    <citation type="submission" date="2011-11" db="EMBL/GenBank/DDBJ databases">
        <title>The Draft Genome of Spermophilus tridecemlineatus.</title>
        <authorList>
            <consortium name="The Broad Institute Genome Assembly &amp; Analysis Group"/>
            <consortium name="Computational R&amp;D Group"/>
            <consortium name="and Sequencing Platform"/>
            <person name="Di Palma F."/>
            <person name="Alfoldi J."/>
            <person name="Johnson J."/>
            <person name="Berlin A."/>
            <person name="Gnerre S."/>
            <person name="Jaffe D."/>
            <person name="MacCallum I."/>
            <person name="Young S."/>
            <person name="Walker B.J."/>
            <person name="Lindblad-Toh K."/>
        </authorList>
    </citation>
    <scope>NUCLEOTIDE SEQUENCE [LARGE SCALE GENOMIC DNA]</scope>
</reference>
<accession>A0A287DCE8</accession>
<name>A0A287DCE8_ICTTR</name>
<dbReference type="Pfam" id="PF00021">
    <property type="entry name" value="UPAR_LY6"/>
    <property type="match status" value="1"/>
</dbReference>
<feature type="chain" id="PRO_5012335004" description="UPAR/Ly6 domain-containing protein" evidence="1">
    <location>
        <begin position="24"/>
        <end position="114"/>
    </location>
</feature>
<dbReference type="InterPro" id="IPR059168">
    <property type="entry name" value="PATE2-like_ECD_3FTx"/>
</dbReference>
<reference evidence="3" key="2">
    <citation type="submission" date="2025-08" db="UniProtKB">
        <authorList>
            <consortium name="Ensembl"/>
        </authorList>
    </citation>
    <scope>IDENTIFICATION</scope>
</reference>
<feature type="signal peptide" evidence="1">
    <location>
        <begin position="1"/>
        <end position="23"/>
    </location>
</feature>
<dbReference type="InParanoid" id="A0A287DCE8"/>
<dbReference type="CDD" id="cd23578">
    <property type="entry name" value="TFP_LU_ECD_PATE2"/>
    <property type="match status" value="1"/>
</dbReference>
<protein>
    <recommendedName>
        <fullName evidence="2">UPAR/Ly6 domain-containing protein</fullName>
    </recommendedName>
</protein>
<keyword evidence="4" id="KW-1185">Reference proteome</keyword>
<keyword evidence="1" id="KW-0732">Signal</keyword>
<organism evidence="3 4">
    <name type="scientific">Ictidomys tridecemlineatus</name>
    <name type="common">Thirteen-lined ground squirrel</name>
    <name type="synonym">Spermophilus tridecemlineatus</name>
    <dbReference type="NCBI Taxonomy" id="43179"/>
    <lineage>
        <taxon>Eukaryota</taxon>
        <taxon>Metazoa</taxon>
        <taxon>Chordata</taxon>
        <taxon>Craniata</taxon>
        <taxon>Vertebrata</taxon>
        <taxon>Euteleostomi</taxon>
        <taxon>Mammalia</taxon>
        <taxon>Eutheria</taxon>
        <taxon>Euarchontoglires</taxon>
        <taxon>Glires</taxon>
        <taxon>Rodentia</taxon>
        <taxon>Sciuromorpha</taxon>
        <taxon>Sciuridae</taxon>
        <taxon>Xerinae</taxon>
        <taxon>Marmotini</taxon>
        <taxon>Ictidomys</taxon>
    </lineage>
</organism>
<reference evidence="3" key="3">
    <citation type="submission" date="2025-09" db="UniProtKB">
        <authorList>
            <consortium name="Ensembl"/>
        </authorList>
    </citation>
    <scope>IDENTIFICATION</scope>
</reference>
<dbReference type="STRING" id="43179.ENSSTOP00000031209"/>
<dbReference type="InterPro" id="IPR016054">
    <property type="entry name" value="LY6_UPA_recep-like"/>
</dbReference>
<dbReference type="GeneTree" id="ENSGT00510000050146"/>
<dbReference type="EMBL" id="AGTP01063877">
    <property type="status" value="NOT_ANNOTATED_CDS"/>
    <property type="molecule type" value="Genomic_DNA"/>
</dbReference>
<sequence length="114" mass="13220">MDKFLLLLLMLGPLPVVFFQAQALMCTVCSSFKDGRCLKGKGNCTLNSVSACRTMNIFIFSETDGWLQDHTELDCQNFCFPSQLYYEQVKVSTYCCKNQDFCNRYQKFVNKEIY</sequence>
<evidence type="ECO:0000313" key="3">
    <source>
        <dbReference type="Ensembl" id="ENSSTOP00000031209.1"/>
    </source>
</evidence>
<evidence type="ECO:0000313" key="4">
    <source>
        <dbReference type="Proteomes" id="UP000005215"/>
    </source>
</evidence>